<comment type="caution">
    <text evidence="1">The sequence shown here is derived from an EMBL/GenBank/DDBJ whole genome shotgun (WGS) entry which is preliminary data.</text>
</comment>
<dbReference type="InterPro" id="IPR045362">
    <property type="entry name" value="CIS_spike_tip"/>
</dbReference>
<dbReference type="AlphaFoldDB" id="A0A369KSG3"/>
<gene>
    <name evidence="1" type="ORF">DCC88_04500</name>
</gene>
<proteinExistence type="predicted"/>
<dbReference type="Pfam" id="PF19267">
    <property type="entry name" value="CIS_spike_tip"/>
    <property type="match status" value="1"/>
</dbReference>
<organism evidence="1 2">
    <name type="scientific">Spirobacillus cienkowskii</name>
    <dbReference type="NCBI Taxonomy" id="495820"/>
    <lineage>
        <taxon>Bacteria</taxon>
        <taxon>Pseudomonadati</taxon>
        <taxon>Bdellovibrionota</taxon>
        <taxon>Oligoflexia</taxon>
        <taxon>Silvanigrellales</taxon>
        <taxon>Spirobacillus</taxon>
    </lineage>
</organism>
<protein>
    <submittedName>
        <fullName evidence="1">Uncharacterized protein</fullName>
    </submittedName>
</protein>
<dbReference type="Proteomes" id="UP000253934">
    <property type="component" value="Unassembled WGS sequence"/>
</dbReference>
<evidence type="ECO:0000313" key="1">
    <source>
        <dbReference type="EMBL" id="RDB36542.1"/>
    </source>
</evidence>
<dbReference type="EMBL" id="QOVW01000059">
    <property type="protein sequence ID" value="RDB36542.1"/>
    <property type="molecule type" value="Genomic_DNA"/>
</dbReference>
<evidence type="ECO:0000313" key="2">
    <source>
        <dbReference type="Proteomes" id="UP000253934"/>
    </source>
</evidence>
<reference evidence="1" key="1">
    <citation type="submission" date="2018-04" db="EMBL/GenBank/DDBJ databases">
        <title>Draft genome sequence of the Candidatus Spirobacillus cienkowskii, a pathogen of freshwater Daphnia species, reconstructed from hemolymph metagenomic reads.</title>
        <authorList>
            <person name="Bresciani L."/>
            <person name="Lemos L.N."/>
            <person name="Wale N."/>
            <person name="Lin J.Y."/>
            <person name="Fernandes G.R."/>
            <person name="Duffy M.A."/>
            <person name="Rodrigues J.M."/>
        </authorList>
    </citation>
    <scope>NUCLEOTIDE SEQUENCE [LARGE SCALE GENOMIC DNA]</scope>
    <source>
        <strain evidence="1">Binning01</strain>
    </source>
</reference>
<keyword evidence="2" id="KW-1185">Reference proteome</keyword>
<accession>A0A369KSG3</accession>
<sequence>MTAKSVLTTGDLVKFDSIDGAVLLGTPQFSLKGSSRASINSKEICVKGDGQQSSDFTLCPYNAPPFVTPGTLKCTIKALDSSNLSKIAHCDKKQVLYVGSQQFIANYEVIFKAIDPTTGNQDMKSSYSGKGSFNKIQLDIVKEN</sequence>
<name>A0A369KSG3_9BACT</name>